<keyword evidence="5 7" id="KW-0472">Membrane</keyword>
<sequence length="340" mass="34311">MVVAAIAQSVQDTVFDGPLLVAFAVAAAAGTLSFFSPCCLPLVPGYLSYVAGLSGAEVSSAGASAPAASGPSQEGPVGTCHPDRGGRAAGRPTTHLGRAGVGRSIARSPSGAIGIASETATPRVSVAESPQQPARLETGRASRRSGRNRTVLGASLFVAGFASVFVAYGAAFGAVGGLLVRHQELVTTVLGVVTIVLGLVFAGVFWRVPLAGRSFRLRYRPAVGLAGAPLLGVLFGVGWTPCIGPTLAAVLTLATSSAGAGRGAVLSLAYSLGLGVPFVLAAFSAHRALRSYSWARRHAPAVMRLGGAFLVLIGVLQVTGAWGDLVAQLQASIASWQAPF</sequence>
<dbReference type="Pfam" id="PF02683">
    <property type="entry name" value="DsbD_TM"/>
    <property type="match status" value="1"/>
</dbReference>
<feature type="transmembrane region" description="Helical" evidence="7">
    <location>
        <begin position="268"/>
        <end position="289"/>
    </location>
</feature>
<evidence type="ECO:0000256" key="1">
    <source>
        <dbReference type="ARBA" id="ARBA00004141"/>
    </source>
</evidence>
<feature type="transmembrane region" description="Helical" evidence="7">
    <location>
        <begin position="150"/>
        <end position="179"/>
    </location>
</feature>
<gene>
    <name evidence="9" type="ORF">QWY28_22865</name>
</gene>
<feature type="compositionally biased region" description="Low complexity" evidence="6">
    <location>
        <begin position="61"/>
        <end position="75"/>
    </location>
</feature>
<evidence type="ECO:0000256" key="6">
    <source>
        <dbReference type="SAM" id="MobiDB-lite"/>
    </source>
</evidence>
<dbReference type="InterPro" id="IPR051790">
    <property type="entry name" value="Cytochrome_c-biogenesis_DsbD"/>
</dbReference>
<feature type="compositionally biased region" description="Polar residues" evidence="6">
    <location>
        <begin position="121"/>
        <end position="132"/>
    </location>
</feature>
<feature type="region of interest" description="Disordered" evidence="6">
    <location>
        <begin position="121"/>
        <end position="144"/>
    </location>
</feature>
<keyword evidence="10" id="KW-1185">Reference proteome</keyword>
<comment type="caution">
    <text evidence="9">The sequence shown here is derived from an EMBL/GenBank/DDBJ whole genome shotgun (WGS) entry which is preliminary data.</text>
</comment>
<evidence type="ECO:0000256" key="7">
    <source>
        <dbReference type="SAM" id="Phobius"/>
    </source>
</evidence>
<evidence type="ECO:0000313" key="9">
    <source>
        <dbReference type="EMBL" id="MDN4175820.1"/>
    </source>
</evidence>
<keyword evidence="3 7" id="KW-0812">Transmembrane</keyword>
<dbReference type="PANTHER" id="PTHR31272:SF4">
    <property type="entry name" value="CYTOCHROME C-TYPE BIOGENESIS PROTEIN HI_1454-RELATED"/>
    <property type="match status" value="1"/>
</dbReference>
<comment type="subcellular location">
    <subcellularLocation>
        <location evidence="1">Membrane</location>
        <topology evidence="1">Multi-pass membrane protein</topology>
    </subcellularLocation>
</comment>
<dbReference type="PANTHER" id="PTHR31272">
    <property type="entry name" value="CYTOCHROME C-TYPE BIOGENESIS PROTEIN HI_1454-RELATED"/>
    <property type="match status" value="1"/>
</dbReference>
<feature type="region of interest" description="Disordered" evidence="6">
    <location>
        <begin position="61"/>
        <end position="106"/>
    </location>
</feature>
<evidence type="ECO:0000256" key="5">
    <source>
        <dbReference type="ARBA" id="ARBA00023136"/>
    </source>
</evidence>
<feature type="transmembrane region" description="Helical" evidence="7">
    <location>
        <begin position="301"/>
        <end position="322"/>
    </location>
</feature>
<feature type="transmembrane region" description="Helical" evidence="7">
    <location>
        <begin position="20"/>
        <end position="43"/>
    </location>
</feature>
<dbReference type="Proteomes" id="UP001168620">
    <property type="component" value="Unassembled WGS sequence"/>
</dbReference>
<feature type="domain" description="Cytochrome C biogenesis protein transmembrane" evidence="8">
    <location>
        <begin position="146"/>
        <end position="294"/>
    </location>
</feature>
<comment type="similarity">
    <text evidence="2">Belongs to the DsbD family.</text>
</comment>
<feature type="transmembrane region" description="Helical" evidence="7">
    <location>
        <begin position="222"/>
        <end position="248"/>
    </location>
</feature>
<evidence type="ECO:0000256" key="4">
    <source>
        <dbReference type="ARBA" id="ARBA00022989"/>
    </source>
</evidence>
<evidence type="ECO:0000256" key="3">
    <source>
        <dbReference type="ARBA" id="ARBA00022692"/>
    </source>
</evidence>
<name>A0ABT8FMS5_9ACTN</name>
<reference evidence="9" key="1">
    <citation type="submission" date="2023-06" db="EMBL/GenBank/DDBJ databases">
        <title>Draft genome sequence of Nocardioides sp. SOB77.</title>
        <authorList>
            <person name="Zhang G."/>
        </authorList>
    </citation>
    <scope>NUCLEOTIDE SEQUENCE</scope>
    <source>
        <strain evidence="9">SOB77</strain>
    </source>
</reference>
<evidence type="ECO:0000313" key="10">
    <source>
        <dbReference type="Proteomes" id="UP001168620"/>
    </source>
</evidence>
<organism evidence="9 10">
    <name type="scientific">Nocardioides oceani</name>
    <dbReference type="NCBI Taxonomy" id="3058369"/>
    <lineage>
        <taxon>Bacteria</taxon>
        <taxon>Bacillati</taxon>
        <taxon>Actinomycetota</taxon>
        <taxon>Actinomycetes</taxon>
        <taxon>Propionibacteriales</taxon>
        <taxon>Nocardioidaceae</taxon>
        <taxon>Nocardioides</taxon>
    </lineage>
</organism>
<protein>
    <submittedName>
        <fullName evidence="9">Cytochrome c biogenesis CcdA family protein</fullName>
    </submittedName>
</protein>
<keyword evidence="4 7" id="KW-1133">Transmembrane helix</keyword>
<dbReference type="RefSeq" id="WP_300955229.1">
    <property type="nucleotide sequence ID" value="NZ_JAUHJQ010000027.1"/>
</dbReference>
<proteinExistence type="inferred from homology"/>
<dbReference type="InterPro" id="IPR003834">
    <property type="entry name" value="Cyt_c_assmbl_TM_dom"/>
</dbReference>
<accession>A0ABT8FMS5</accession>
<evidence type="ECO:0000259" key="8">
    <source>
        <dbReference type="Pfam" id="PF02683"/>
    </source>
</evidence>
<evidence type="ECO:0000256" key="2">
    <source>
        <dbReference type="ARBA" id="ARBA00006143"/>
    </source>
</evidence>
<dbReference type="EMBL" id="JAUHJQ010000027">
    <property type="protein sequence ID" value="MDN4175820.1"/>
    <property type="molecule type" value="Genomic_DNA"/>
</dbReference>
<feature type="transmembrane region" description="Helical" evidence="7">
    <location>
        <begin position="185"/>
        <end position="210"/>
    </location>
</feature>